<evidence type="ECO:0000256" key="2">
    <source>
        <dbReference type="ARBA" id="ARBA00023015"/>
    </source>
</evidence>
<dbReference type="EMBL" id="MFHT01000031">
    <property type="protein sequence ID" value="OGF77171.1"/>
    <property type="molecule type" value="Genomic_DNA"/>
</dbReference>
<name>A0A1F5WPH1_9BACT</name>
<evidence type="ECO:0000256" key="3">
    <source>
        <dbReference type="ARBA" id="ARBA00023016"/>
    </source>
</evidence>
<keyword evidence="3" id="KW-0346">Stress response</keyword>
<dbReference type="InterPro" id="IPR036390">
    <property type="entry name" value="WH_DNA-bd_sf"/>
</dbReference>
<dbReference type="InterPro" id="IPR002571">
    <property type="entry name" value="HrcA"/>
</dbReference>
<dbReference type="PANTHER" id="PTHR34824:SF1">
    <property type="entry name" value="HEAT-INDUCIBLE TRANSCRIPTION REPRESSOR HRCA"/>
    <property type="match status" value="1"/>
</dbReference>
<comment type="caution">
    <text evidence="6">The sequence shown here is derived from an EMBL/GenBank/DDBJ whole genome shotgun (WGS) entry which is preliminary data.</text>
</comment>
<dbReference type="InterPro" id="IPR021153">
    <property type="entry name" value="HrcA_C"/>
</dbReference>
<proteinExistence type="predicted"/>
<dbReference type="Gene3D" id="1.10.10.10">
    <property type="entry name" value="Winged helix-like DNA-binding domain superfamily/Winged helix DNA-binding domain"/>
    <property type="match status" value="1"/>
</dbReference>
<dbReference type="SUPFAM" id="SSF46785">
    <property type="entry name" value="Winged helix' DNA-binding domain"/>
    <property type="match status" value="1"/>
</dbReference>
<dbReference type="PANTHER" id="PTHR34824">
    <property type="entry name" value="HEAT-INDUCIBLE TRANSCRIPTION REPRESSOR HRCA"/>
    <property type="match status" value="1"/>
</dbReference>
<dbReference type="SUPFAM" id="SSF55781">
    <property type="entry name" value="GAF domain-like"/>
    <property type="match status" value="1"/>
</dbReference>
<organism evidence="6 7">
    <name type="scientific">Candidatus Giovannonibacteria bacterium RIFCSPHIGHO2_12_FULL_43_15</name>
    <dbReference type="NCBI Taxonomy" id="1798341"/>
    <lineage>
        <taxon>Bacteria</taxon>
        <taxon>Candidatus Giovannoniibacteriota</taxon>
    </lineage>
</organism>
<dbReference type="GO" id="GO:0003677">
    <property type="term" value="F:DNA binding"/>
    <property type="evidence" value="ECO:0007669"/>
    <property type="project" value="InterPro"/>
</dbReference>
<keyword evidence="1" id="KW-0678">Repressor</keyword>
<dbReference type="GO" id="GO:0045892">
    <property type="term" value="P:negative regulation of DNA-templated transcription"/>
    <property type="evidence" value="ECO:0007669"/>
    <property type="project" value="TreeGrafter"/>
</dbReference>
<keyword evidence="2" id="KW-0805">Transcription regulation</keyword>
<dbReference type="AlphaFoldDB" id="A0A1F5WPH1"/>
<evidence type="ECO:0000313" key="6">
    <source>
        <dbReference type="EMBL" id="OGF77171.1"/>
    </source>
</evidence>
<evidence type="ECO:0000256" key="1">
    <source>
        <dbReference type="ARBA" id="ARBA00022491"/>
    </source>
</evidence>
<feature type="domain" description="Heat-inducible transcription repressor HrcA C-terminal" evidence="5">
    <location>
        <begin position="96"/>
        <end position="227"/>
    </location>
</feature>
<dbReference type="Proteomes" id="UP000177723">
    <property type="component" value="Unassembled WGS sequence"/>
</dbReference>
<evidence type="ECO:0000259" key="5">
    <source>
        <dbReference type="Pfam" id="PF01628"/>
    </source>
</evidence>
<dbReference type="InterPro" id="IPR029016">
    <property type="entry name" value="GAF-like_dom_sf"/>
</dbReference>
<reference evidence="6 7" key="1">
    <citation type="journal article" date="2016" name="Nat. Commun.">
        <title>Thousands of microbial genomes shed light on interconnected biogeochemical processes in an aquifer system.</title>
        <authorList>
            <person name="Anantharaman K."/>
            <person name="Brown C.T."/>
            <person name="Hug L.A."/>
            <person name="Sharon I."/>
            <person name="Castelle C.J."/>
            <person name="Probst A.J."/>
            <person name="Thomas B.C."/>
            <person name="Singh A."/>
            <person name="Wilkins M.J."/>
            <person name="Karaoz U."/>
            <person name="Brodie E.L."/>
            <person name="Williams K.H."/>
            <person name="Hubbard S.S."/>
            <person name="Banfield J.F."/>
        </authorList>
    </citation>
    <scope>NUCLEOTIDE SEQUENCE [LARGE SCALE GENOMIC DNA]</scope>
</reference>
<gene>
    <name evidence="6" type="ORF">A3F23_01335</name>
</gene>
<dbReference type="InterPro" id="IPR036388">
    <property type="entry name" value="WH-like_DNA-bd_sf"/>
</dbReference>
<keyword evidence="4" id="KW-0804">Transcription</keyword>
<accession>A0A1F5WPH1</accession>
<protein>
    <recommendedName>
        <fullName evidence="5">Heat-inducible transcription repressor HrcA C-terminal domain-containing protein</fullName>
    </recommendedName>
</protein>
<dbReference type="Gene3D" id="3.30.450.40">
    <property type="match status" value="1"/>
</dbReference>
<sequence length="240" mass="27644">MNRLGAREENILNFIIRDYVRNASPISSGRIFESKTFRLSPATIRNAMLELDDEGYLEQPYTSSGRIPTDKAYRYFVDNLMTHKGPSRNEKMVLEDLVSEVRERHEMLFENFARLLADEVGLFCGIASFNGEPRIEAYGLEKVFSEPEFYDRNLTVEFSRLVDNIDKVAEKFLEDSFDDRPSVFIGGENQFHDAKEFSSVAMKFSDDEFGNCIIFSIGPKRMNYEKVSSLLNFVVKDMIG</sequence>
<dbReference type="Pfam" id="PF01628">
    <property type="entry name" value="HrcA"/>
    <property type="match status" value="1"/>
</dbReference>
<evidence type="ECO:0000256" key="4">
    <source>
        <dbReference type="ARBA" id="ARBA00023163"/>
    </source>
</evidence>
<evidence type="ECO:0000313" key="7">
    <source>
        <dbReference type="Proteomes" id="UP000177723"/>
    </source>
</evidence>